<accession>A0ABW2FTI6</accession>
<evidence type="ECO:0000313" key="2">
    <source>
        <dbReference type="EMBL" id="MFC7178178.1"/>
    </source>
</evidence>
<feature type="transmembrane region" description="Helical" evidence="1">
    <location>
        <begin position="7"/>
        <end position="28"/>
    </location>
</feature>
<name>A0ABW2FTI6_9ACTN</name>
<sequence>MAFEERRAWIMVVTTTCAYGVYLAVVLGHAGGAPLARVPYAAALLLSVGAAIAASVALHIAAAAIWPEGAGRKDQRDREIDRFGEYVGRAFLVLGGVAALVLSMAEVAPFWVANAVYLAFVLSALLGSAARIAAHRRGSAPW</sequence>
<dbReference type="Proteomes" id="UP001596435">
    <property type="component" value="Unassembled WGS sequence"/>
</dbReference>
<feature type="transmembrane region" description="Helical" evidence="1">
    <location>
        <begin position="40"/>
        <end position="66"/>
    </location>
</feature>
<keyword evidence="1" id="KW-0812">Transmembrane</keyword>
<gene>
    <name evidence="2" type="ORF">ACFQMG_01220</name>
</gene>
<reference evidence="3" key="1">
    <citation type="journal article" date="2019" name="Int. J. Syst. Evol. Microbiol.">
        <title>The Global Catalogue of Microorganisms (GCM) 10K type strain sequencing project: providing services to taxonomists for standard genome sequencing and annotation.</title>
        <authorList>
            <consortium name="The Broad Institute Genomics Platform"/>
            <consortium name="The Broad Institute Genome Sequencing Center for Infectious Disease"/>
            <person name="Wu L."/>
            <person name="Ma J."/>
        </authorList>
    </citation>
    <scope>NUCLEOTIDE SEQUENCE [LARGE SCALE GENOMIC DNA]</scope>
    <source>
        <strain evidence="3">CGMCC 1.12859</strain>
    </source>
</reference>
<feature type="transmembrane region" description="Helical" evidence="1">
    <location>
        <begin position="86"/>
        <end position="105"/>
    </location>
</feature>
<protein>
    <submittedName>
        <fullName evidence="2">Uncharacterized protein</fullName>
    </submittedName>
</protein>
<keyword evidence="3" id="KW-1185">Reference proteome</keyword>
<organism evidence="2 3">
    <name type="scientific">Kitasatospora paranensis</name>
    <dbReference type="NCBI Taxonomy" id="258053"/>
    <lineage>
        <taxon>Bacteria</taxon>
        <taxon>Bacillati</taxon>
        <taxon>Actinomycetota</taxon>
        <taxon>Actinomycetes</taxon>
        <taxon>Kitasatosporales</taxon>
        <taxon>Streptomycetaceae</taxon>
        <taxon>Kitasatospora</taxon>
    </lineage>
</organism>
<evidence type="ECO:0000256" key="1">
    <source>
        <dbReference type="SAM" id="Phobius"/>
    </source>
</evidence>
<evidence type="ECO:0000313" key="3">
    <source>
        <dbReference type="Proteomes" id="UP001596435"/>
    </source>
</evidence>
<comment type="caution">
    <text evidence="2">The sequence shown here is derived from an EMBL/GenBank/DDBJ whole genome shotgun (WGS) entry which is preliminary data.</text>
</comment>
<dbReference type="EMBL" id="JBHTAJ010000002">
    <property type="protein sequence ID" value="MFC7178178.1"/>
    <property type="molecule type" value="Genomic_DNA"/>
</dbReference>
<keyword evidence="1" id="KW-1133">Transmembrane helix</keyword>
<dbReference type="RefSeq" id="WP_380230247.1">
    <property type="nucleotide sequence ID" value="NZ_JBHSVH010000002.1"/>
</dbReference>
<proteinExistence type="predicted"/>
<feature type="transmembrane region" description="Helical" evidence="1">
    <location>
        <begin position="111"/>
        <end position="134"/>
    </location>
</feature>
<keyword evidence="1" id="KW-0472">Membrane</keyword>